<dbReference type="Proteomes" id="UP001595681">
    <property type="component" value="Unassembled WGS sequence"/>
</dbReference>
<proteinExistence type="predicted"/>
<name>A0ABV7NH25_9SPHN</name>
<gene>
    <name evidence="1" type="ORF">ACFOKF_16480</name>
</gene>
<organism evidence="1 2">
    <name type="scientific">Sphingobium rhizovicinum</name>
    <dbReference type="NCBI Taxonomy" id="432308"/>
    <lineage>
        <taxon>Bacteria</taxon>
        <taxon>Pseudomonadati</taxon>
        <taxon>Pseudomonadota</taxon>
        <taxon>Alphaproteobacteria</taxon>
        <taxon>Sphingomonadales</taxon>
        <taxon>Sphingomonadaceae</taxon>
        <taxon>Sphingobium</taxon>
    </lineage>
</organism>
<keyword evidence="2" id="KW-1185">Reference proteome</keyword>
<accession>A0ABV7NH25</accession>
<reference evidence="2" key="1">
    <citation type="journal article" date="2019" name="Int. J. Syst. Evol. Microbiol.">
        <title>The Global Catalogue of Microorganisms (GCM) 10K type strain sequencing project: providing services to taxonomists for standard genome sequencing and annotation.</title>
        <authorList>
            <consortium name="The Broad Institute Genomics Platform"/>
            <consortium name="The Broad Institute Genome Sequencing Center for Infectious Disease"/>
            <person name="Wu L."/>
            <person name="Ma J."/>
        </authorList>
    </citation>
    <scope>NUCLEOTIDE SEQUENCE [LARGE SCALE GENOMIC DNA]</scope>
    <source>
        <strain evidence="2">CCM 7491</strain>
    </source>
</reference>
<sequence length="56" mass="6244">MRNRRTTPADVVASLTAVKLLIKGMNGAMPTLAAEMRRDACERIDDVIDDIGRMKR</sequence>
<evidence type="ECO:0000313" key="1">
    <source>
        <dbReference type="EMBL" id="MFC3442773.1"/>
    </source>
</evidence>
<dbReference type="EMBL" id="JBHRVU010000004">
    <property type="protein sequence ID" value="MFC3442773.1"/>
    <property type="molecule type" value="Genomic_DNA"/>
</dbReference>
<evidence type="ECO:0000313" key="2">
    <source>
        <dbReference type="Proteomes" id="UP001595681"/>
    </source>
</evidence>
<dbReference type="RefSeq" id="WP_380797016.1">
    <property type="nucleotide sequence ID" value="NZ_JBHRVU010000004.1"/>
</dbReference>
<protein>
    <submittedName>
        <fullName evidence="1">Uncharacterized protein</fullName>
    </submittedName>
</protein>
<comment type="caution">
    <text evidence="1">The sequence shown here is derived from an EMBL/GenBank/DDBJ whole genome shotgun (WGS) entry which is preliminary data.</text>
</comment>